<dbReference type="InterPro" id="IPR051805">
    <property type="entry name" value="Dehydratase_Activator_Redct"/>
</dbReference>
<dbReference type="InterPro" id="IPR043129">
    <property type="entry name" value="ATPase_NBD"/>
</dbReference>
<evidence type="ECO:0000256" key="4">
    <source>
        <dbReference type="ARBA" id="ARBA00023014"/>
    </source>
</evidence>
<feature type="domain" description="ATPase BadF/BadG/BcrA/BcrD type" evidence="5">
    <location>
        <begin position="4"/>
        <end position="276"/>
    </location>
</feature>
<feature type="domain" description="DUF2229" evidence="6">
    <location>
        <begin position="689"/>
        <end position="903"/>
    </location>
</feature>
<proteinExistence type="predicted"/>
<dbReference type="OrthoDB" id="9177882at2"/>
<evidence type="ECO:0000259" key="6">
    <source>
        <dbReference type="Pfam" id="PF09989"/>
    </source>
</evidence>
<dbReference type="RefSeq" id="WP_093394274.1">
    <property type="nucleotide sequence ID" value="NZ_FOUU01000002.1"/>
</dbReference>
<evidence type="ECO:0000256" key="1">
    <source>
        <dbReference type="ARBA" id="ARBA00001966"/>
    </source>
</evidence>
<accession>A0A1I4SK56</accession>
<dbReference type="Pfam" id="PF01869">
    <property type="entry name" value="BcrAD_BadFG"/>
    <property type="match status" value="2"/>
</dbReference>
<dbReference type="InterPro" id="IPR008275">
    <property type="entry name" value="CoA_E_activase_dom"/>
</dbReference>
<keyword evidence="8" id="KW-1185">Reference proteome</keyword>
<dbReference type="InterPro" id="IPR002731">
    <property type="entry name" value="ATPase_BadF"/>
</dbReference>
<evidence type="ECO:0000313" key="8">
    <source>
        <dbReference type="Proteomes" id="UP000199611"/>
    </source>
</evidence>
<dbReference type="AlphaFoldDB" id="A0A1I4SK56"/>
<dbReference type="Gene3D" id="3.30.420.40">
    <property type="match status" value="4"/>
</dbReference>
<dbReference type="PANTHER" id="PTHR32329:SF7">
    <property type="entry name" value="ACTIVATOR OF 2-HYDROXYACYL-COA-HYDRATASE"/>
    <property type="match status" value="1"/>
</dbReference>
<gene>
    <name evidence="7" type="ORF">SAMN05660836_01006</name>
</gene>
<dbReference type="Pfam" id="PF09989">
    <property type="entry name" value="DUF2229"/>
    <property type="match status" value="1"/>
</dbReference>
<sequence>MYYLGLDIGSVSINGMVVDEEGNIVEELPYRRHFGLVFEHFKDVLSLVRERYGSTLVSVALTGMHGELIARILDLPFEAETIAQVVGTVYVVPGVRTIISMGGQDALLFQIGYDPGSDGRRWYLEDFEMNGPCASGTGSFIDQQAERLAYSMYDKSWKPSQEQLQRVLDDFIELGLKSTSPAPVACRCTVFTKSDMIHLQNKGEPLMNIIAGLHYGNAANFVSNIVGNRTVKDPVVFIGGMASNRLQVRAFRHYFPGITVPPYHTSMGALGVALIAIERGWRKLPSKDLSAITTMDYDFPRTGPLRLELSRFDEDNSLKVRKRKKWEGFLGIDIGSTTTKYAFIDRSGRLLHKCYVPTRGKPIEVVQYLLGVLLETTKGECRILGLATTGSGRNVVGDFVDADLIVDEITAHARGAVYMDPEVDTIFEIGGQDSKYIRIDRGHPVDFDMNKVCAAGTGSFLHELANKMNINIVGEFQEIAMASESPIHLTERCTVFMESDLAGYAQKGASREDLIAGLCYAVVHNYLNRVVGRRPVGRRVMFLGGPSLNKAVVAAFERVLNRPIIVPRHREVMGAYGAALLVREMYERGEVTPRQRDLKKLSEASVSFQEVICRADPKCHNECKLKVYDFVGRKSIWGGDCGRYEVSHGKEKETVNYIGKRNSLFFDLMSRWDVVPGRISAGKKGLPVIGMPLGLHFWEWAPFWVVIFRELGFPLLLSPQTTQDIARKGVESVTAETCFPVMVFHGHVRWLSQRVDMLFLPNVINMPSYSEKEAGFFCPLVESGQYITRFALNLDPARIVKPTVYLNDPPEYIADRIVEAMPGSLKPDRALLTRIVKKAFDVQLGFREELLKIGREVISRSNGEEPIWVISGRPYNLYDVRLNLQLGKQLARRGIKAITLDFVDLSLEDMSDFPRMYWGFGSRILRAAKHIARHEGLYGVHLTNFSCGPDSFIEHFYRHVLSEKPALVLEFDEHTAVAGVLTRVEAYNNVVKNYEFQRKSGNRQKMAM</sequence>
<dbReference type="SUPFAM" id="SSF53067">
    <property type="entry name" value="Actin-like ATPase domain"/>
    <property type="match status" value="2"/>
</dbReference>
<dbReference type="CDD" id="cd24034">
    <property type="entry name" value="ASKHA_NBD_O66634-like_rpt1"/>
    <property type="match status" value="1"/>
</dbReference>
<keyword evidence="2" id="KW-0479">Metal-binding</keyword>
<reference evidence="7 8" key="1">
    <citation type="submission" date="2016-10" db="EMBL/GenBank/DDBJ databases">
        <authorList>
            <person name="de Groot N.N."/>
        </authorList>
    </citation>
    <scope>NUCLEOTIDE SEQUENCE [LARGE SCALE GENOMIC DNA]</scope>
    <source>
        <strain evidence="7 8">DSM 9990</strain>
    </source>
</reference>
<protein>
    <submittedName>
        <fullName evidence="7">CoA-substrate-specific enzyme activase, putative</fullName>
    </submittedName>
</protein>
<evidence type="ECO:0000256" key="3">
    <source>
        <dbReference type="ARBA" id="ARBA00023004"/>
    </source>
</evidence>
<name>A0A1I4SK56_9BACT</name>
<comment type="cofactor">
    <cofactor evidence="1">
        <name>[4Fe-4S] cluster</name>
        <dbReference type="ChEBI" id="CHEBI:49883"/>
    </cofactor>
</comment>
<keyword evidence="3" id="KW-0408">Iron</keyword>
<dbReference type="NCBIfam" id="TIGR00241">
    <property type="entry name" value="CoA_E_activ"/>
    <property type="match status" value="1"/>
</dbReference>
<evidence type="ECO:0000259" key="5">
    <source>
        <dbReference type="Pfam" id="PF01869"/>
    </source>
</evidence>
<dbReference type="EMBL" id="FOUU01000002">
    <property type="protein sequence ID" value="SFM64761.1"/>
    <property type="molecule type" value="Genomic_DNA"/>
</dbReference>
<evidence type="ECO:0000313" key="7">
    <source>
        <dbReference type="EMBL" id="SFM64761.1"/>
    </source>
</evidence>
<dbReference type="Proteomes" id="UP000199611">
    <property type="component" value="Unassembled WGS sequence"/>
</dbReference>
<dbReference type="CDD" id="cd24035">
    <property type="entry name" value="ASKHA_NBD_O66634-like_rpt2"/>
    <property type="match status" value="1"/>
</dbReference>
<dbReference type="PANTHER" id="PTHR32329">
    <property type="entry name" value="BIFUNCTIONAL PROTEIN [INCLUDES 2-HYDROXYACYL-COA DEHYDRATASE (N-TER) AND ITS ACTIVATOR DOMAIN (C_TERM)-RELATED"/>
    <property type="match status" value="1"/>
</dbReference>
<feature type="domain" description="ATPase BadF/BadG/BcrA/BcrD type" evidence="5">
    <location>
        <begin position="330"/>
        <end position="581"/>
    </location>
</feature>
<evidence type="ECO:0000256" key="2">
    <source>
        <dbReference type="ARBA" id="ARBA00022723"/>
    </source>
</evidence>
<dbReference type="GO" id="GO:0046872">
    <property type="term" value="F:metal ion binding"/>
    <property type="evidence" value="ECO:0007669"/>
    <property type="project" value="UniProtKB-KW"/>
</dbReference>
<dbReference type="STRING" id="39841.SAMN05660836_01006"/>
<organism evidence="7 8">
    <name type="scientific">Thermodesulforhabdus norvegica</name>
    <dbReference type="NCBI Taxonomy" id="39841"/>
    <lineage>
        <taxon>Bacteria</taxon>
        <taxon>Pseudomonadati</taxon>
        <taxon>Thermodesulfobacteriota</taxon>
        <taxon>Syntrophobacteria</taxon>
        <taxon>Syntrophobacterales</taxon>
        <taxon>Thermodesulforhabdaceae</taxon>
        <taxon>Thermodesulforhabdus</taxon>
    </lineage>
</organism>
<dbReference type="GO" id="GO:0051536">
    <property type="term" value="F:iron-sulfur cluster binding"/>
    <property type="evidence" value="ECO:0007669"/>
    <property type="project" value="UniProtKB-KW"/>
</dbReference>
<keyword evidence="4" id="KW-0411">Iron-sulfur</keyword>
<dbReference type="InterPro" id="IPR018709">
    <property type="entry name" value="CoA_activase_DUF2229"/>
</dbReference>